<comment type="caution">
    <text evidence="2">The sequence shown here is derived from an EMBL/GenBank/DDBJ whole genome shotgun (WGS) entry which is preliminary data.</text>
</comment>
<gene>
    <name evidence="2" type="ORF">J0A68_13895</name>
</gene>
<dbReference type="InterPro" id="IPR012467">
    <property type="entry name" value="DUF1684"/>
</dbReference>
<keyword evidence="3" id="KW-1185">Reference proteome</keyword>
<evidence type="ECO:0000313" key="3">
    <source>
        <dbReference type="Proteomes" id="UP000664317"/>
    </source>
</evidence>
<reference evidence="2 3" key="1">
    <citation type="submission" date="2021-03" db="EMBL/GenBank/DDBJ databases">
        <title>novel species isolated from a fishpond in China.</title>
        <authorList>
            <person name="Lu H."/>
            <person name="Cai Z."/>
        </authorList>
    </citation>
    <scope>NUCLEOTIDE SEQUENCE [LARGE SCALE GENOMIC DNA]</scope>
    <source>
        <strain evidence="2 3">H41</strain>
    </source>
</reference>
<organism evidence="2 3">
    <name type="scientific">Algoriphagus oliviformis</name>
    <dbReference type="NCBI Taxonomy" id="2811231"/>
    <lineage>
        <taxon>Bacteria</taxon>
        <taxon>Pseudomonadati</taxon>
        <taxon>Bacteroidota</taxon>
        <taxon>Cytophagia</taxon>
        <taxon>Cytophagales</taxon>
        <taxon>Cyclobacteriaceae</taxon>
        <taxon>Algoriphagus</taxon>
    </lineage>
</organism>
<dbReference type="Proteomes" id="UP000664317">
    <property type="component" value="Unassembled WGS sequence"/>
</dbReference>
<feature type="chain" id="PRO_5045600772" evidence="1">
    <location>
        <begin position="21"/>
        <end position="289"/>
    </location>
</feature>
<dbReference type="EMBL" id="JAFKCT010000005">
    <property type="protein sequence ID" value="MBN7812040.1"/>
    <property type="molecule type" value="Genomic_DNA"/>
</dbReference>
<dbReference type="RefSeq" id="WP_206578811.1">
    <property type="nucleotide sequence ID" value="NZ_JAFKCT010000005.1"/>
</dbReference>
<evidence type="ECO:0000313" key="2">
    <source>
        <dbReference type="EMBL" id="MBN7812040.1"/>
    </source>
</evidence>
<evidence type="ECO:0000256" key="1">
    <source>
        <dbReference type="SAM" id="SignalP"/>
    </source>
</evidence>
<protein>
    <submittedName>
        <fullName evidence="2">DUF1684 domain-containing protein</fullName>
    </submittedName>
</protein>
<dbReference type="Pfam" id="PF07920">
    <property type="entry name" value="DUF1684"/>
    <property type="match status" value="1"/>
</dbReference>
<keyword evidence="1" id="KW-0732">Signal</keyword>
<sequence length="289" mass="32806">MKTPIAFLLAYLSIAFSAFSQNAEFEQWKDHRCEELLAENGWLNLAGLLWLEPGANHLYWVNDDSLAISSSAQKRALGLFRVASDRVVFSSATGQEVANSVGKANEMVQFPLEEGQDGSLQSGKWKWSVIERGGRFAVRLRNLQHPALAAYAPTPTFGYDPHWRLDAFFQPKFNEFMSITNVLGQVIEWRVMGLLKFEIDGEKQELIMLEDEGKLFVIFSDETNDRETYPSGRYLYVAFPDNKGNTIIDFNYAYNPPCAYTAFATCPIPPRENRLDFRIEAGEKVPLSH</sequence>
<proteinExistence type="predicted"/>
<accession>A0ABS3C5B9</accession>
<dbReference type="PANTHER" id="PTHR41913">
    <property type="entry name" value="DUF1684 DOMAIN-CONTAINING PROTEIN"/>
    <property type="match status" value="1"/>
</dbReference>
<name>A0ABS3C5B9_9BACT</name>
<feature type="signal peptide" evidence="1">
    <location>
        <begin position="1"/>
        <end position="20"/>
    </location>
</feature>
<dbReference type="PANTHER" id="PTHR41913:SF1">
    <property type="entry name" value="DUF1684 DOMAIN-CONTAINING PROTEIN"/>
    <property type="match status" value="1"/>
</dbReference>